<evidence type="ECO:0000313" key="1">
    <source>
        <dbReference type="EMBL" id="KAK7825389.1"/>
    </source>
</evidence>
<evidence type="ECO:0000313" key="2">
    <source>
        <dbReference type="Proteomes" id="UP000237347"/>
    </source>
</evidence>
<gene>
    <name evidence="1" type="ORF">CFP56_033112</name>
</gene>
<keyword evidence="2" id="KW-1185">Reference proteome</keyword>
<sequence length="99" mass="11079">MWPSIGNSTIPKVSALCKPGKHDVKLAVTQIRSRDLTNDLIRTPKDSKPVKLFRKTGQRVLFSAVGKPIVMVPENSLLSYWITVPMNSVLFPFDCNLLI</sequence>
<proteinExistence type="predicted"/>
<reference evidence="1 2" key="1">
    <citation type="journal article" date="2018" name="Sci. Data">
        <title>The draft genome sequence of cork oak.</title>
        <authorList>
            <person name="Ramos A.M."/>
            <person name="Usie A."/>
            <person name="Barbosa P."/>
            <person name="Barros P.M."/>
            <person name="Capote T."/>
            <person name="Chaves I."/>
            <person name="Simoes F."/>
            <person name="Abreu I."/>
            <person name="Carrasquinho I."/>
            <person name="Faro C."/>
            <person name="Guimaraes J.B."/>
            <person name="Mendonca D."/>
            <person name="Nobrega F."/>
            <person name="Rodrigues L."/>
            <person name="Saibo N.J.M."/>
            <person name="Varela M.C."/>
            <person name="Egas C."/>
            <person name="Matos J."/>
            <person name="Miguel C.M."/>
            <person name="Oliveira M.M."/>
            <person name="Ricardo C.P."/>
            <person name="Goncalves S."/>
        </authorList>
    </citation>
    <scope>NUCLEOTIDE SEQUENCE [LARGE SCALE GENOMIC DNA]</scope>
    <source>
        <strain evidence="2">cv. HL8</strain>
    </source>
</reference>
<dbReference type="AlphaFoldDB" id="A0AAW0JGN3"/>
<organism evidence="1 2">
    <name type="scientific">Quercus suber</name>
    <name type="common">Cork oak</name>
    <dbReference type="NCBI Taxonomy" id="58331"/>
    <lineage>
        <taxon>Eukaryota</taxon>
        <taxon>Viridiplantae</taxon>
        <taxon>Streptophyta</taxon>
        <taxon>Embryophyta</taxon>
        <taxon>Tracheophyta</taxon>
        <taxon>Spermatophyta</taxon>
        <taxon>Magnoliopsida</taxon>
        <taxon>eudicotyledons</taxon>
        <taxon>Gunneridae</taxon>
        <taxon>Pentapetalae</taxon>
        <taxon>rosids</taxon>
        <taxon>fabids</taxon>
        <taxon>Fagales</taxon>
        <taxon>Fagaceae</taxon>
        <taxon>Quercus</taxon>
    </lineage>
</organism>
<name>A0AAW0JGN3_QUESU</name>
<comment type="caution">
    <text evidence="1">The sequence shown here is derived from an EMBL/GenBank/DDBJ whole genome shotgun (WGS) entry which is preliminary data.</text>
</comment>
<dbReference type="EMBL" id="PKMF04000575">
    <property type="protein sequence ID" value="KAK7825389.1"/>
    <property type="molecule type" value="Genomic_DNA"/>
</dbReference>
<protein>
    <submittedName>
        <fullName evidence="1">Uncharacterized protein</fullName>
    </submittedName>
</protein>
<dbReference type="Proteomes" id="UP000237347">
    <property type="component" value="Unassembled WGS sequence"/>
</dbReference>
<accession>A0AAW0JGN3</accession>